<organism evidence="1 2">
    <name type="scientific">Pyrrhoderma noxium</name>
    <dbReference type="NCBI Taxonomy" id="2282107"/>
    <lineage>
        <taxon>Eukaryota</taxon>
        <taxon>Fungi</taxon>
        <taxon>Dikarya</taxon>
        <taxon>Basidiomycota</taxon>
        <taxon>Agaricomycotina</taxon>
        <taxon>Agaricomycetes</taxon>
        <taxon>Hymenochaetales</taxon>
        <taxon>Hymenochaetaceae</taxon>
        <taxon>Pyrrhoderma</taxon>
    </lineage>
</organism>
<sequence>MPRTTFRVLSRGGQSRVVMNRSVSLHILFRPNPSWPLIIYRLFYGINFFLDSHHLFSQELLESRSSEGFTYKIQELVLHYCRTHGATLPSTSLRRVSSLKLLYPSICYYHITSLPLFCFLDPSHPFVHPFVELYSPRSSN</sequence>
<protein>
    <submittedName>
        <fullName evidence="1">Uncharacterized protein</fullName>
    </submittedName>
</protein>
<evidence type="ECO:0000313" key="2">
    <source>
        <dbReference type="Proteomes" id="UP000217199"/>
    </source>
</evidence>
<dbReference type="InParanoid" id="A0A286UU62"/>
<evidence type="ECO:0000313" key="1">
    <source>
        <dbReference type="EMBL" id="PAV23094.1"/>
    </source>
</evidence>
<dbReference type="AlphaFoldDB" id="A0A286UU62"/>
<proteinExistence type="predicted"/>
<reference evidence="1 2" key="1">
    <citation type="journal article" date="2017" name="Mol. Ecol.">
        <title>Comparative and population genomic landscape of Phellinus noxius: A hypervariable fungus causing root rot in trees.</title>
        <authorList>
            <person name="Chung C.L."/>
            <person name="Lee T.J."/>
            <person name="Akiba M."/>
            <person name="Lee H.H."/>
            <person name="Kuo T.H."/>
            <person name="Liu D."/>
            <person name="Ke H.M."/>
            <person name="Yokoi T."/>
            <person name="Roa M.B."/>
            <person name="Lu M.J."/>
            <person name="Chang Y.Y."/>
            <person name="Ann P.J."/>
            <person name="Tsai J.N."/>
            <person name="Chen C.Y."/>
            <person name="Tzean S.S."/>
            <person name="Ota Y."/>
            <person name="Hattori T."/>
            <person name="Sahashi N."/>
            <person name="Liou R.F."/>
            <person name="Kikuchi T."/>
            <person name="Tsai I.J."/>
        </authorList>
    </citation>
    <scope>NUCLEOTIDE SEQUENCE [LARGE SCALE GENOMIC DNA]</scope>
    <source>
        <strain evidence="1 2">FFPRI411160</strain>
    </source>
</reference>
<dbReference type="EMBL" id="NBII01000001">
    <property type="protein sequence ID" value="PAV23094.1"/>
    <property type="molecule type" value="Genomic_DNA"/>
</dbReference>
<comment type="caution">
    <text evidence="1">The sequence shown here is derived from an EMBL/GenBank/DDBJ whole genome shotgun (WGS) entry which is preliminary data.</text>
</comment>
<keyword evidence="2" id="KW-1185">Reference proteome</keyword>
<accession>A0A286UU62</accession>
<gene>
    <name evidence="1" type="ORF">PNOK_0016100</name>
</gene>
<name>A0A286UU62_9AGAM</name>
<dbReference type="Proteomes" id="UP000217199">
    <property type="component" value="Unassembled WGS sequence"/>
</dbReference>